<dbReference type="SUPFAM" id="SSF103473">
    <property type="entry name" value="MFS general substrate transporter"/>
    <property type="match status" value="1"/>
</dbReference>
<accession>A0A1W9ZA78</accession>
<keyword evidence="3" id="KW-1003">Cell membrane</keyword>
<dbReference type="InterPro" id="IPR020846">
    <property type="entry name" value="MFS_dom"/>
</dbReference>
<feature type="transmembrane region" description="Helical" evidence="7">
    <location>
        <begin position="437"/>
        <end position="456"/>
    </location>
</feature>
<feature type="transmembrane region" description="Helical" evidence="7">
    <location>
        <begin position="201"/>
        <end position="223"/>
    </location>
</feature>
<comment type="subcellular location">
    <subcellularLocation>
        <location evidence="1">Cell membrane</location>
        <topology evidence="1">Multi-pass membrane protein</topology>
    </subcellularLocation>
</comment>
<feature type="transmembrane region" description="Helical" evidence="7">
    <location>
        <begin position="340"/>
        <end position="360"/>
    </location>
</feature>
<evidence type="ECO:0000256" key="1">
    <source>
        <dbReference type="ARBA" id="ARBA00004651"/>
    </source>
</evidence>
<keyword evidence="4 7" id="KW-0812">Transmembrane</keyword>
<feature type="domain" description="Major facilitator superfamily (MFS) profile" evidence="8">
    <location>
        <begin position="48"/>
        <end position="523"/>
    </location>
</feature>
<evidence type="ECO:0000313" key="9">
    <source>
        <dbReference type="EMBL" id="ORA09994.1"/>
    </source>
</evidence>
<keyword evidence="2" id="KW-0813">Transport</keyword>
<dbReference type="CDD" id="cd17503">
    <property type="entry name" value="MFS_LmrB_MDR_like"/>
    <property type="match status" value="1"/>
</dbReference>
<feature type="transmembrane region" description="Helical" evidence="7">
    <location>
        <begin position="306"/>
        <end position="328"/>
    </location>
</feature>
<feature type="transmembrane region" description="Helical" evidence="7">
    <location>
        <begin position="267"/>
        <end position="285"/>
    </location>
</feature>
<dbReference type="PROSITE" id="PS50850">
    <property type="entry name" value="MFS"/>
    <property type="match status" value="1"/>
</dbReference>
<gene>
    <name evidence="9" type="ORF">BST14_21090</name>
</gene>
<evidence type="ECO:0000256" key="3">
    <source>
        <dbReference type="ARBA" id="ARBA00022475"/>
    </source>
</evidence>
<dbReference type="AlphaFoldDB" id="A0A1W9ZA78"/>
<sequence length="538" mass="55556">MRSCLPGNASDNASAATSTAVIPAVSVGQSVVSGPDYPDKIDARLLWIGAVCGLAAMMGHLDATAVAVAQRTFAAEFGSTQAVVSWTMAGYMLAFAAVVPVTGWAADRFGTKRLFTVGVLVFTLASLLCTMAPNMPLLIVFRVLQGCGGGIMTPLCFVILTRESGPNRLGRLIAIGAAPFLLGPVGGPILGGWLIDSYGWKWIFLINLPIGLGAFAVAAVMFPKDRPEPSETLDVTGMLLLSPGMAILLAGLSSIAGRRAIADHHVLIPSMIGLTLIVAFIVHAWRRADAALIDLRLLKNRMVRQANATLLIFAATYVGVLLLVPSYFQVALHQTPMQSGMHLVAMGAGIVVTTPFAGAFMDRYGPSKIVSIAFPLMVAGLGVFTIGVARQAAYSPTLLAGLMLVGMGVGCAAAPLSAACVLPLAPHQIARGTTLRSVNNQLGGAFGAALVTVLLANQFNRHEATAPTTNAVPVDPSALPPQTTGIANAASLHLVHAYTVVFVVATALAVGAIIAAAFLPTRSARLDNANAAGAQSPA</sequence>
<dbReference type="InterPro" id="IPR036259">
    <property type="entry name" value="MFS_trans_sf"/>
</dbReference>
<feature type="transmembrane region" description="Helical" evidence="7">
    <location>
        <begin position="172"/>
        <end position="195"/>
    </location>
</feature>
<dbReference type="EMBL" id="MVHG01000069">
    <property type="protein sequence ID" value="ORA09994.1"/>
    <property type="molecule type" value="Genomic_DNA"/>
</dbReference>
<dbReference type="RefSeq" id="WP_083066290.1">
    <property type="nucleotide sequence ID" value="NZ_MVHG01000069.1"/>
</dbReference>
<dbReference type="Pfam" id="PF07690">
    <property type="entry name" value="MFS_1"/>
    <property type="match status" value="1"/>
</dbReference>
<dbReference type="OrthoDB" id="9812221at2"/>
<dbReference type="Proteomes" id="UP000192707">
    <property type="component" value="Unassembled WGS sequence"/>
</dbReference>
<proteinExistence type="predicted"/>
<protein>
    <submittedName>
        <fullName evidence="9">MFS transporter</fullName>
    </submittedName>
</protein>
<feature type="transmembrane region" description="Helical" evidence="7">
    <location>
        <begin position="497"/>
        <end position="519"/>
    </location>
</feature>
<evidence type="ECO:0000256" key="2">
    <source>
        <dbReference type="ARBA" id="ARBA00022448"/>
    </source>
</evidence>
<evidence type="ECO:0000256" key="4">
    <source>
        <dbReference type="ARBA" id="ARBA00022692"/>
    </source>
</evidence>
<evidence type="ECO:0000256" key="7">
    <source>
        <dbReference type="SAM" id="Phobius"/>
    </source>
</evidence>
<dbReference type="InterPro" id="IPR004638">
    <property type="entry name" value="EmrB-like"/>
</dbReference>
<dbReference type="InterPro" id="IPR011701">
    <property type="entry name" value="MFS"/>
</dbReference>
<comment type="caution">
    <text evidence="9">The sequence shown here is derived from an EMBL/GenBank/DDBJ whole genome shotgun (WGS) entry which is preliminary data.</text>
</comment>
<organism evidence="9 10">
    <name type="scientific">Mycobacterium arosiense ATCC BAA-1401 = DSM 45069</name>
    <dbReference type="NCBI Taxonomy" id="1265311"/>
    <lineage>
        <taxon>Bacteria</taxon>
        <taxon>Bacillati</taxon>
        <taxon>Actinomycetota</taxon>
        <taxon>Actinomycetes</taxon>
        <taxon>Mycobacteriales</taxon>
        <taxon>Mycobacteriaceae</taxon>
        <taxon>Mycobacterium</taxon>
        <taxon>Mycobacterium avium complex (MAC)</taxon>
    </lineage>
</organism>
<dbReference type="Gene3D" id="1.20.1250.20">
    <property type="entry name" value="MFS general substrate transporter like domains"/>
    <property type="match status" value="1"/>
</dbReference>
<feature type="transmembrane region" description="Helical" evidence="7">
    <location>
        <begin position="45"/>
        <end position="68"/>
    </location>
</feature>
<name>A0A1W9ZA78_MYCAI</name>
<evidence type="ECO:0000259" key="8">
    <source>
        <dbReference type="PROSITE" id="PS50850"/>
    </source>
</evidence>
<dbReference type="NCBIfam" id="TIGR00711">
    <property type="entry name" value="efflux_EmrB"/>
    <property type="match status" value="1"/>
</dbReference>
<dbReference type="PANTHER" id="PTHR23501">
    <property type="entry name" value="MAJOR FACILITATOR SUPERFAMILY"/>
    <property type="match status" value="1"/>
</dbReference>
<dbReference type="GO" id="GO:0005886">
    <property type="term" value="C:plasma membrane"/>
    <property type="evidence" value="ECO:0007669"/>
    <property type="project" value="UniProtKB-SubCell"/>
</dbReference>
<feature type="transmembrane region" description="Helical" evidence="7">
    <location>
        <begin position="139"/>
        <end position="160"/>
    </location>
</feature>
<feature type="transmembrane region" description="Helical" evidence="7">
    <location>
        <begin position="235"/>
        <end position="255"/>
    </location>
</feature>
<evidence type="ECO:0000256" key="5">
    <source>
        <dbReference type="ARBA" id="ARBA00022989"/>
    </source>
</evidence>
<keyword evidence="6 7" id="KW-0472">Membrane</keyword>
<keyword evidence="10" id="KW-1185">Reference proteome</keyword>
<dbReference type="Gene3D" id="1.20.1720.10">
    <property type="entry name" value="Multidrug resistance protein D"/>
    <property type="match status" value="1"/>
</dbReference>
<dbReference type="PANTHER" id="PTHR23501:SF1">
    <property type="entry name" value="TRANSPORT PROTEIN HSRA-RELATED"/>
    <property type="match status" value="1"/>
</dbReference>
<feature type="transmembrane region" description="Helical" evidence="7">
    <location>
        <begin position="88"/>
        <end position="107"/>
    </location>
</feature>
<feature type="transmembrane region" description="Helical" evidence="7">
    <location>
        <begin position="114"/>
        <end position="133"/>
    </location>
</feature>
<reference evidence="9 10" key="1">
    <citation type="submission" date="2016-12" db="EMBL/GenBank/DDBJ databases">
        <title>The new phylogeny of genus Mycobacterium.</title>
        <authorList>
            <person name="Tortoli E."/>
            <person name="Trovato A."/>
            <person name="Cirillo D.M."/>
        </authorList>
    </citation>
    <scope>NUCLEOTIDE SEQUENCE [LARGE SCALE GENOMIC DNA]</scope>
    <source>
        <strain evidence="9 10">DSM 45069</strain>
    </source>
</reference>
<evidence type="ECO:0000256" key="6">
    <source>
        <dbReference type="ARBA" id="ARBA00023136"/>
    </source>
</evidence>
<dbReference type="GO" id="GO:0022857">
    <property type="term" value="F:transmembrane transporter activity"/>
    <property type="evidence" value="ECO:0007669"/>
    <property type="project" value="InterPro"/>
</dbReference>
<feature type="transmembrane region" description="Helical" evidence="7">
    <location>
        <begin position="399"/>
        <end position="425"/>
    </location>
</feature>
<keyword evidence="5 7" id="KW-1133">Transmembrane helix</keyword>
<feature type="transmembrane region" description="Helical" evidence="7">
    <location>
        <begin position="372"/>
        <end position="393"/>
    </location>
</feature>
<evidence type="ECO:0000313" key="10">
    <source>
        <dbReference type="Proteomes" id="UP000192707"/>
    </source>
</evidence>